<keyword evidence="4" id="KW-0677">Repeat</keyword>
<dbReference type="AlphaFoldDB" id="A0A067RGS1"/>
<feature type="compositionally biased region" description="Basic and acidic residues" evidence="6">
    <location>
        <begin position="199"/>
        <end position="209"/>
    </location>
</feature>
<evidence type="ECO:0000256" key="6">
    <source>
        <dbReference type="SAM" id="MobiDB-lite"/>
    </source>
</evidence>
<feature type="region of interest" description="Disordered" evidence="6">
    <location>
        <begin position="196"/>
        <end position="243"/>
    </location>
</feature>
<keyword evidence="5" id="KW-0539">Nucleus</keyword>
<dbReference type="EMBL" id="KK852649">
    <property type="protein sequence ID" value="KDR19476.1"/>
    <property type="molecule type" value="Genomic_DNA"/>
</dbReference>
<dbReference type="eggNOG" id="KOG2396">
    <property type="taxonomic scope" value="Eukaryota"/>
</dbReference>
<dbReference type="Gene3D" id="1.25.40.10">
    <property type="entry name" value="Tetratricopeptide repeat domain"/>
    <property type="match status" value="2"/>
</dbReference>
<name>A0A067RGS1_ZOONE</name>
<dbReference type="STRING" id="136037.A0A067RGS1"/>
<dbReference type="GO" id="GO:0034388">
    <property type="term" value="C:Pwp2p-containing subcomplex of 90S preribosome"/>
    <property type="evidence" value="ECO:0007669"/>
    <property type="project" value="TreeGrafter"/>
</dbReference>
<comment type="subcellular location">
    <subcellularLocation>
        <location evidence="1">Nucleus</location>
        <location evidence="1">Nucleolus</location>
    </subcellularLocation>
</comment>
<reference evidence="9 10" key="1">
    <citation type="journal article" date="2014" name="Nat. Commun.">
        <title>Molecular traces of alternative social organization in a termite genome.</title>
        <authorList>
            <person name="Terrapon N."/>
            <person name="Li C."/>
            <person name="Robertson H.M."/>
            <person name="Ji L."/>
            <person name="Meng X."/>
            <person name="Booth W."/>
            <person name="Chen Z."/>
            <person name="Childers C.P."/>
            <person name="Glastad K.M."/>
            <person name="Gokhale K."/>
            <person name="Gowin J."/>
            <person name="Gronenberg W."/>
            <person name="Hermansen R.A."/>
            <person name="Hu H."/>
            <person name="Hunt B.G."/>
            <person name="Huylmans A.K."/>
            <person name="Khalil S.M."/>
            <person name="Mitchell R.D."/>
            <person name="Munoz-Torres M.C."/>
            <person name="Mustard J.A."/>
            <person name="Pan H."/>
            <person name="Reese J.T."/>
            <person name="Scharf M.E."/>
            <person name="Sun F."/>
            <person name="Vogel H."/>
            <person name="Xiao J."/>
            <person name="Yang W."/>
            <person name="Yang Z."/>
            <person name="Yang Z."/>
            <person name="Zhou J."/>
            <person name="Zhu J."/>
            <person name="Brent C.S."/>
            <person name="Elsik C.G."/>
            <person name="Goodisman M.A."/>
            <person name="Liberles D.A."/>
            <person name="Roe R.M."/>
            <person name="Vargo E.L."/>
            <person name="Vilcinskas A."/>
            <person name="Wang J."/>
            <person name="Bornberg-Bauer E."/>
            <person name="Korb J."/>
            <person name="Zhang G."/>
            <person name="Liebig J."/>
        </authorList>
    </citation>
    <scope>NUCLEOTIDE SEQUENCE [LARGE SCALE GENOMIC DNA]</scope>
    <source>
        <tissue evidence="9">Whole organism</tissue>
    </source>
</reference>
<accession>A0A067RGS1</accession>
<evidence type="ECO:0000259" key="8">
    <source>
        <dbReference type="Pfam" id="PF24892"/>
    </source>
</evidence>
<evidence type="ECO:0000256" key="2">
    <source>
        <dbReference type="ARBA" id="ARBA00010734"/>
    </source>
</evidence>
<dbReference type="GO" id="GO:0030515">
    <property type="term" value="F:snoRNA binding"/>
    <property type="evidence" value="ECO:0007669"/>
    <property type="project" value="InterPro"/>
</dbReference>
<proteinExistence type="inferred from homology"/>
<evidence type="ECO:0000256" key="1">
    <source>
        <dbReference type="ARBA" id="ARBA00004604"/>
    </source>
</evidence>
<sequence length="648" mass="75880">MAEFVEYRAEGMIPELEQMGQIGLFEKHEVRTIVKKRKEFEYKIQRRTKCKEDHLRYIQYEMYLLELTKLRREKIGVTQKKADIEYVIANRVNRLFKQAIQRFKDDVTLWITYIKFCKQMRFYSYVSRTLVQMLQVHSDKPNLWCFAANWEFEESHSVENARQFLLRGLRFHPESRMLYTEAFRLELQYAAMKQKQRREKQEAEEKKNAVGEGSSTSAPSRKESQGISGQTDGEQQETESVSDQVLEGRLAEVIYETAIKKIHDVHFLIDLLAIAKEYDFTAKLQSQMVNYLRDTFSNDELMWDTVAHRELEGLTYIDTQSQEESSPMTASPGTSETNEDTMKNSESYLLKQRIKLCCEVYTAALKQLPTDRMWSLYLEMLVELNEDLTHLPDFKRNLLRDAFEGAHSAGCMQEKYYLLWVDKLKSLGNLKKMEDVLRTATERLPSSVELWQVRLCFHLSRDDEKLGLAVFQDAMARLGSDNETALPLWKVMLQYYQTNDMLKVEQMFQDGIMQQPAISVPLKPLYLEWLVSYKGIVAARKMYQSMCIQPPLCLELHTKMAALESVQSNMNLKYVRRCHEMACDQFGKTNTGVWMEYIKFEQNLGDAKKVSDIYLRAVRNLDPVNTDIFVSEFSLLKTGMTMVQEHTS</sequence>
<evidence type="ECO:0000256" key="3">
    <source>
        <dbReference type="ARBA" id="ARBA00022552"/>
    </source>
</evidence>
<gene>
    <name evidence="9" type="ORF">L798_06519</name>
</gene>
<dbReference type="OMA" id="CKQWNAK"/>
<dbReference type="SMART" id="SM00386">
    <property type="entry name" value="HAT"/>
    <property type="match status" value="7"/>
</dbReference>
<evidence type="ECO:0000256" key="4">
    <source>
        <dbReference type="ARBA" id="ARBA00022737"/>
    </source>
</evidence>
<dbReference type="InterPro" id="IPR056907">
    <property type="entry name" value="UTP6_C"/>
</dbReference>
<dbReference type="InterPro" id="IPR013949">
    <property type="entry name" value="Utp6"/>
</dbReference>
<dbReference type="FunCoup" id="A0A067RGS1">
    <property type="interactions" value="1312"/>
</dbReference>
<dbReference type="InterPro" id="IPR055347">
    <property type="entry name" value="UTP6_N"/>
</dbReference>
<comment type="similarity">
    <text evidence="2">Belongs to the UTP6 family.</text>
</comment>
<organism evidence="9 10">
    <name type="scientific">Zootermopsis nevadensis</name>
    <name type="common">Dampwood termite</name>
    <dbReference type="NCBI Taxonomy" id="136037"/>
    <lineage>
        <taxon>Eukaryota</taxon>
        <taxon>Metazoa</taxon>
        <taxon>Ecdysozoa</taxon>
        <taxon>Arthropoda</taxon>
        <taxon>Hexapoda</taxon>
        <taxon>Insecta</taxon>
        <taxon>Pterygota</taxon>
        <taxon>Neoptera</taxon>
        <taxon>Polyneoptera</taxon>
        <taxon>Dictyoptera</taxon>
        <taxon>Blattodea</taxon>
        <taxon>Blattoidea</taxon>
        <taxon>Termitoidae</taxon>
        <taxon>Termopsidae</taxon>
        <taxon>Zootermopsis</taxon>
    </lineage>
</organism>
<dbReference type="GO" id="GO:0032040">
    <property type="term" value="C:small-subunit processome"/>
    <property type="evidence" value="ECO:0007669"/>
    <property type="project" value="TreeGrafter"/>
</dbReference>
<dbReference type="PANTHER" id="PTHR23271:SF1">
    <property type="entry name" value="U3 SMALL NUCLEOLAR RNA-ASSOCIATED PROTEIN 6 HOMOLOG"/>
    <property type="match status" value="1"/>
</dbReference>
<dbReference type="InParanoid" id="A0A067RGS1"/>
<dbReference type="Pfam" id="PF24892">
    <property type="entry name" value="UTP6_C"/>
    <property type="match status" value="1"/>
</dbReference>
<feature type="compositionally biased region" description="Polar residues" evidence="6">
    <location>
        <begin position="317"/>
        <end position="336"/>
    </location>
</feature>
<feature type="domain" description="U3 small nucleolar RNA-associated protein 6 N-terminal" evidence="7">
    <location>
        <begin position="10"/>
        <end position="91"/>
    </location>
</feature>
<dbReference type="InterPro" id="IPR011990">
    <property type="entry name" value="TPR-like_helical_dom_sf"/>
</dbReference>
<evidence type="ECO:0000259" key="7">
    <source>
        <dbReference type="Pfam" id="PF08640"/>
    </source>
</evidence>
<dbReference type="Proteomes" id="UP000027135">
    <property type="component" value="Unassembled WGS sequence"/>
</dbReference>
<dbReference type="Pfam" id="PF08640">
    <property type="entry name" value="U3_assoc_6"/>
    <property type="match status" value="1"/>
</dbReference>
<dbReference type="GO" id="GO:0000462">
    <property type="term" value="P:maturation of SSU-rRNA from tricistronic rRNA transcript (SSU-rRNA, 5.8S rRNA, LSU-rRNA)"/>
    <property type="evidence" value="ECO:0007669"/>
    <property type="project" value="InterPro"/>
</dbReference>
<dbReference type="InterPro" id="IPR003107">
    <property type="entry name" value="HAT"/>
</dbReference>
<feature type="domain" description="U3 small nucleolar RNA-associated protein 6 homolog C-terminal" evidence="8">
    <location>
        <begin position="357"/>
        <end position="621"/>
    </location>
</feature>
<keyword evidence="10" id="KW-1185">Reference proteome</keyword>
<protein>
    <submittedName>
        <fullName evidence="9">U3 small nucleolar RNA-associated protein 6-like protein</fullName>
    </submittedName>
</protein>
<dbReference type="PANTHER" id="PTHR23271">
    <property type="entry name" value="HEPATOCELLULAR CARCINOMA-ASSOCIATED ANTIGEN 66"/>
    <property type="match status" value="1"/>
</dbReference>
<feature type="region of interest" description="Disordered" evidence="6">
    <location>
        <begin position="316"/>
        <end position="342"/>
    </location>
</feature>
<keyword evidence="3" id="KW-0698">rRNA processing</keyword>
<feature type="compositionally biased region" description="Polar residues" evidence="6">
    <location>
        <begin position="213"/>
        <end position="243"/>
    </location>
</feature>
<evidence type="ECO:0000313" key="10">
    <source>
        <dbReference type="Proteomes" id="UP000027135"/>
    </source>
</evidence>
<evidence type="ECO:0000313" key="9">
    <source>
        <dbReference type="EMBL" id="KDR19476.1"/>
    </source>
</evidence>
<dbReference type="SUPFAM" id="SSF48452">
    <property type="entry name" value="TPR-like"/>
    <property type="match status" value="2"/>
</dbReference>
<evidence type="ECO:0000256" key="5">
    <source>
        <dbReference type="ARBA" id="ARBA00023242"/>
    </source>
</evidence>